<reference evidence="2" key="1">
    <citation type="journal article" date="2019" name="Int. J. Syst. Evol. Microbiol.">
        <title>The Global Catalogue of Microorganisms (GCM) 10K type strain sequencing project: providing services to taxonomists for standard genome sequencing and annotation.</title>
        <authorList>
            <consortium name="The Broad Institute Genomics Platform"/>
            <consortium name="The Broad Institute Genome Sequencing Center for Infectious Disease"/>
            <person name="Wu L."/>
            <person name="Ma J."/>
        </authorList>
    </citation>
    <scope>NUCLEOTIDE SEQUENCE [LARGE SCALE GENOMIC DNA]</scope>
    <source>
        <strain evidence="2">JCM 14370</strain>
    </source>
</reference>
<comment type="caution">
    <text evidence="1">The sequence shown here is derived from an EMBL/GenBank/DDBJ whole genome shotgun (WGS) entry which is preliminary data.</text>
</comment>
<organism evidence="1 2">
    <name type="scientific">Deinococcus roseus</name>
    <dbReference type="NCBI Taxonomy" id="392414"/>
    <lineage>
        <taxon>Bacteria</taxon>
        <taxon>Thermotogati</taxon>
        <taxon>Deinococcota</taxon>
        <taxon>Deinococci</taxon>
        <taxon>Deinococcales</taxon>
        <taxon>Deinococcaceae</taxon>
        <taxon>Deinococcus</taxon>
    </lineage>
</organism>
<dbReference type="EMBL" id="BMOD01000053">
    <property type="protein sequence ID" value="GGJ59591.1"/>
    <property type="molecule type" value="Genomic_DNA"/>
</dbReference>
<evidence type="ECO:0000313" key="1">
    <source>
        <dbReference type="EMBL" id="GGJ59591.1"/>
    </source>
</evidence>
<accession>A0ABQ2DJS3</accession>
<name>A0ABQ2DJS3_9DEIO</name>
<sequence length="61" mass="6684">MGFLNLQIVHRPCFLDGVDVPDFTQCAIGLLEFVPNFQVSGPHPLATQIRVALRFGSGFPV</sequence>
<gene>
    <name evidence="1" type="ORF">GCM10008938_52150</name>
</gene>
<proteinExistence type="predicted"/>
<evidence type="ECO:0000313" key="2">
    <source>
        <dbReference type="Proteomes" id="UP000632222"/>
    </source>
</evidence>
<dbReference type="Proteomes" id="UP000632222">
    <property type="component" value="Unassembled WGS sequence"/>
</dbReference>
<protein>
    <submittedName>
        <fullName evidence="1">Uncharacterized protein</fullName>
    </submittedName>
</protein>
<keyword evidence="2" id="KW-1185">Reference proteome</keyword>